<protein>
    <submittedName>
        <fullName evidence="1">Uncharacterized protein</fullName>
    </submittedName>
</protein>
<keyword evidence="2" id="KW-1185">Reference proteome</keyword>
<reference evidence="1 2" key="1">
    <citation type="journal article" date="2018" name="Sci. Rep.">
        <title>Genomic signatures of local adaptation to the degree of environmental predictability in rotifers.</title>
        <authorList>
            <person name="Franch-Gras L."/>
            <person name="Hahn C."/>
            <person name="Garcia-Roger E.M."/>
            <person name="Carmona M.J."/>
            <person name="Serra M."/>
            <person name="Gomez A."/>
        </authorList>
    </citation>
    <scope>NUCLEOTIDE SEQUENCE [LARGE SCALE GENOMIC DNA]</scope>
    <source>
        <strain evidence="1">HYR1</strain>
    </source>
</reference>
<evidence type="ECO:0000313" key="1">
    <source>
        <dbReference type="EMBL" id="RNA08281.1"/>
    </source>
</evidence>
<dbReference type="AlphaFoldDB" id="A0A3M7QBC4"/>
<evidence type="ECO:0000313" key="2">
    <source>
        <dbReference type="Proteomes" id="UP000276133"/>
    </source>
</evidence>
<dbReference type="Proteomes" id="UP000276133">
    <property type="component" value="Unassembled WGS sequence"/>
</dbReference>
<dbReference type="OrthoDB" id="119028at2759"/>
<comment type="caution">
    <text evidence="1">The sequence shown here is derived from an EMBL/GenBank/DDBJ whole genome shotgun (WGS) entry which is preliminary data.</text>
</comment>
<organism evidence="1 2">
    <name type="scientific">Brachionus plicatilis</name>
    <name type="common">Marine rotifer</name>
    <name type="synonym">Brachionus muelleri</name>
    <dbReference type="NCBI Taxonomy" id="10195"/>
    <lineage>
        <taxon>Eukaryota</taxon>
        <taxon>Metazoa</taxon>
        <taxon>Spiralia</taxon>
        <taxon>Gnathifera</taxon>
        <taxon>Rotifera</taxon>
        <taxon>Eurotatoria</taxon>
        <taxon>Monogononta</taxon>
        <taxon>Pseudotrocha</taxon>
        <taxon>Ploima</taxon>
        <taxon>Brachionidae</taxon>
        <taxon>Brachionus</taxon>
    </lineage>
</organism>
<dbReference type="EMBL" id="REGN01006787">
    <property type="protein sequence ID" value="RNA08281.1"/>
    <property type="molecule type" value="Genomic_DNA"/>
</dbReference>
<proteinExistence type="predicted"/>
<sequence length="185" mass="21732">MDAFGYEKHEDFKRVMCWAHSGLIQQIQDDMKSIHTLRERLAVNSYLRNAYDMFRNWSKDSLTEREFSKSYNVSAKTWGMAYDFLHSTDSIIKRFVKGLNFDLLMEYNDKIKIIDFNTDNWATTGNQNLLTIPKRYIKTAIEPKKKAGRIDKAKQAKKVVNIKVILSQLKSLNLSLRFLMSNYLT</sequence>
<name>A0A3M7QBC4_BRAPC</name>
<gene>
    <name evidence="1" type="ORF">BpHYR1_052884</name>
</gene>
<accession>A0A3M7QBC4</accession>